<sequence length="113" mass="12822">MSTTEPGEQAVKHSPQTLRHSHQLPQQLTLKDTPPPLSKTTPNLFLLQIQTTKRSTSDVYFRVHKRPSMMQAGDDGALISNCLWESIDTNLEIARQITLHAFYSRSFKLEGCK</sequence>
<proteinExistence type="predicted"/>
<evidence type="ECO:0000256" key="1">
    <source>
        <dbReference type="SAM" id="MobiDB-lite"/>
    </source>
</evidence>
<feature type="region of interest" description="Disordered" evidence="1">
    <location>
        <begin position="1"/>
        <end position="39"/>
    </location>
</feature>
<reference evidence="2 3" key="1">
    <citation type="submission" date="2020-05" db="EMBL/GenBank/DDBJ databases">
        <title>WGS assembly of Panicum virgatum.</title>
        <authorList>
            <person name="Lovell J.T."/>
            <person name="Jenkins J."/>
            <person name="Shu S."/>
            <person name="Juenger T.E."/>
            <person name="Schmutz J."/>
        </authorList>
    </citation>
    <scope>NUCLEOTIDE SEQUENCE [LARGE SCALE GENOMIC DNA]</scope>
    <source>
        <strain evidence="3">cv. AP13</strain>
    </source>
</reference>
<accession>A0A8T0WY92</accession>
<protein>
    <submittedName>
        <fullName evidence="2">Uncharacterized protein</fullName>
    </submittedName>
</protein>
<name>A0A8T0WY92_PANVG</name>
<organism evidence="2 3">
    <name type="scientific">Panicum virgatum</name>
    <name type="common">Blackwell switchgrass</name>
    <dbReference type="NCBI Taxonomy" id="38727"/>
    <lineage>
        <taxon>Eukaryota</taxon>
        <taxon>Viridiplantae</taxon>
        <taxon>Streptophyta</taxon>
        <taxon>Embryophyta</taxon>
        <taxon>Tracheophyta</taxon>
        <taxon>Spermatophyta</taxon>
        <taxon>Magnoliopsida</taxon>
        <taxon>Liliopsida</taxon>
        <taxon>Poales</taxon>
        <taxon>Poaceae</taxon>
        <taxon>PACMAD clade</taxon>
        <taxon>Panicoideae</taxon>
        <taxon>Panicodae</taxon>
        <taxon>Paniceae</taxon>
        <taxon>Panicinae</taxon>
        <taxon>Panicum</taxon>
        <taxon>Panicum sect. Hiantes</taxon>
    </lineage>
</organism>
<gene>
    <name evidence="2" type="ORF">PVAP13_1NG335319</name>
</gene>
<feature type="compositionally biased region" description="Polar residues" evidence="1">
    <location>
        <begin position="14"/>
        <end position="30"/>
    </location>
</feature>
<dbReference type="Proteomes" id="UP000823388">
    <property type="component" value="Chromosome 1N"/>
</dbReference>
<evidence type="ECO:0000313" key="2">
    <source>
        <dbReference type="EMBL" id="KAG2652205.1"/>
    </source>
</evidence>
<evidence type="ECO:0000313" key="3">
    <source>
        <dbReference type="Proteomes" id="UP000823388"/>
    </source>
</evidence>
<comment type="caution">
    <text evidence="2">The sequence shown here is derived from an EMBL/GenBank/DDBJ whole genome shotgun (WGS) entry which is preliminary data.</text>
</comment>
<dbReference type="AlphaFoldDB" id="A0A8T0WY92"/>
<keyword evidence="3" id="KW-1185">Reference proteome</keyword>
<dbReference type="EMBL" id="CM029038">
    <property type="protein sequence ID" value="KAG2652205.1"/>
    <property type="molecule type" value="Genomic_DNA"/>
</dbReference>